<dbReference type="AlphaFoldDB" id="A0A2K1FR23"/>
<evidence type="ECO:0000313" key="1">
    <source>
        <dbReference type="EMBL" id="PNQ94981.1"/>
    </source>
</evidence>
<name>A0A2K1FR23_9PROT</name>
<proteinExistence type="predicted"/>
<geneLocation type="plasmid" evidence="1">
    <name>p47unnamed</name>
</geneLocation>
<dbReference type="EMBL" id="POWG01000068">
    <property type="protein sequence ID" value="PNQ94981.1"/>
    <property type="molecule type" value="Genomic_DNA"/>
</dbReference>
<accession>A0A2K1FR23</accession>
<organism evidence="1 2">
    <name type="scientific">Azospirillum argentinense</name>
    <dbReference type="NCBI Taxonomy" id="2970906"/>
    <lineage>
        <taxon>Bacteria</taxon>
        <taxon>Pseudomonadati</taxon>
        <taxon>Pseudomonadota</taxon>
        <taxon>Alphaproteobacteria</taxon>
        <taxon>Rhodospirillales</taxon>
        <taxon>Azospirillaceae</taxon>
        <taxon>Azospirillum</taxon>
    </lineage>
</organism>
<reference evidence="1 2" key="1">
    <citation type="submission" date="2018-01" db="EMBL/GenBank/DDBJ databases">
        <title>Whole genome sequence of Azospirillum brasilense REC3 isolated from strawberry roots.</title>
        <authorList>
            <person name="Fontana C.A."/>
            <person name="Salazar S.M."/>
            <person name="Bassi D."/>
            <person name="Puglisi E."/>
            <person name="Lovaisa N.C."/>
            <person name="Toffoli L.M."/>
            <person name="Pedraza R."/>
            <person name="Cocconcelli P.S."/>
        </authorList>
    </citation>
    <scope>NUCLEOTIDE SEQUENCE [LARGE SCALE GENOMIC DNA]</scope>
    <source>
        <strain evidence="1 2">REC3</strain>
        <plasmid evidence="1">p47unnamed</plasmid>
    </source>
</reference>
<dbReference type="Proteomes" id="UP000236268">
    <property type="component" value="Unassembled WGS sequence"/>
</dbReference>
<comment type="caution">
    <text evidence="1">The sequence shown here is derived from an EMBL/GenBank/DDBJ whole genome shotgun (WGS) entry which is preliminary data.</text>
</comment>
<evidence type="ECO:0000313" key="2">
    <source>
        <dbReference type="Proteomes" id="UP000236268"/>
    </source>
</evidence>
<sequence length="179" mass="18991">MDPFGAAIAYAETDGRKALGLPPAGEPHPDAELLRLCLDWLDSWAESDRLNLEARSLADRLGLRGGINHPDFCALDDLAEAEGRRGGELLDRLCPIAALTLEGLFAKAVIGMRDEWLTDPSASSRLASNILRDLHSLIAPGAGQQVQRILKHPVTVDALAEVFGEGAPMAGTACGRCAA</sequence>
<protein>
    <submittedName>
        <fullName evidence="1">Uncharacterized protein</fullName>
    </submittedName>
</protein>
<gene>
    <name evidence="1" type="ORF">C1S70_31485</name>
</gene>
<keyword evidence="1" id="KW-0614">Plasmid</keyword>